<dbReference type="EMBL" id="KB095905">
    <property type="protein sequence ID" value="ESO10071.1"/>
    <property type="molecule type" value="Genomic_DNA"/>
</dbReference>
<feature type="transmembrane region" description="Helical" evidence="9">
    <location>
        <begin position="128"/>
        <end position="151"/>
    </location>
</feature>
<keyword evidence="4 9" id="KW-1133">Transmembrane helix</keyword>
<evidence type="ECO:0000256" key="4">
    <source>
        <dbReference type="ARBA" id="ARBA00022989"/>
    </source>
</evidence>
<dbReference type="RefSeq" id="XP_009011885.1">
    <property type="nucleotide sequence ID" value="XM_009013637.1"/>
</dbReference>
<feature type="transmembrane region" description="Helical" evidence="9">
    <location>
        <begin position="330"/>
        <end position="350"/>
    </location>
</feature>
<dbReference type="Proteomes" id="UP000015101">
    <property type="component" value="Unassembled WGS sequence"/>
</dbReference>
<dbReference type="Gene3D" id="1.20.1070.10">
    <property type="entry name" value="Rhodopsin 7-helix transmembrane proteins"/>
    <property type="match status" value="1"/>
</dbReference>
<accession>T1EZY6</accession>
<protein>
    <recommendedName>
        <fullName evidence="10">G-protein coupled receptors family 1 profile domain-containing protein</fullName>
    </recommendedName>
</protein>
<dbReference type="EnsemblMetazoa" id="HelroT167918">
    <property type="protein sequence ID" value="HelroP167918"/>
    <property type="gene ID" value="HelroG167918"/>
</dbReference>
<dbReference type="GO" id="GO:0005886">
    <property type="term" value="C:plasma membrane"/>
    <property type="evidence" value="ECO:0000318"/>
    <property type="project" value="GO_Central"/>
</dbReference>
<evidence type="ECO:0000313" key="12">
    <source>
        <dbReference type="EnsemblMetazoa" id="HelroP167918"/>
    </source>
</evidence>
<dbReference type="GeneID" id="20202136"/>
<dbReference type="PANTHER" id="PTHR24249:SF424">
    <property type="entry name" value="G-PROTEIN COUPLED RECEPTORS FAMILY 1 PROFILE DOMAIN-CONTAINING PROTEIN"/>
    <property type="match status" value="1"/>
</dbReference>
<feature type="transmembrane region" description="Helical" evidence="9">
    <location>
        <begin position="171"/>
        <end position="192"/>
    </location>
</feature>
<dbReference type="CTD" id="20202136"/>
<evidence type="ECO:0000256" key="8">
    <source>
        <dbReference type="ARBA" id="ARBA00023224"/>
    </source>
</evidence>
<keyword evidence="3 9" id="KW-0812">Transmembrane</keyword>
<evidence type="ECO:0000256" key="3">
    <source>
        <dbReference type="ARBA" id="ARBA00022692"/>
    </source>
</evidence>
<dbReference type="STRING" id="6412.T1EZY6"/>
<keyword evidence="5" id="KW-0297">G-protein coupled receptor</keyword>
<dbReference type="SUPFAM" id="SSF81321">
    <property type="entry name" value="Family A G protein-coupled receptor-like"/>
    <property type="match status" value="1"/>
</dbReference>
<dbReference type="EMBL" id="AMQM01002867">
    <property type="status" value="NOT_ANNOTATED_CDS"/>
    <property type="molecule type" value="Genomic_DNA"/>
</dbReference>
<keyword evidence="6 9" id="KW-0472">Membrane</keyword>
<reference evidence="13" key="1">
    <citation type="submission" date="2012-12" db="EMBL/GenBank/DDBJ databases">
        <authorList>
            <person name="Hellsten U."/>
            <person name="Grimwood J."/>
            <person name="Chapman J.A."/>
            <person name="Shapiro H."/>
            <person name="Aerts A."/>
            <person name="Otillar R.P."/>
            <person name="Terry A.Y."/>
            <person name="Boore J.L."/>
            <person name="Simakov O."/>
            <person name="Marletaz F."/>
            <person name="Cho S.-J."/>
            <person name="Edsinger-Gonzales E."/>
            <person name="Havlak P."/>
            <person name="Kuo D.-H."/>
            <person name="Larsson T."/>
            <person name="Lv J."/>
            <person name="Arendt D."/>
            <person name="Savage R."/>
            <person name="Osoegawa K."/>
            <person name="de Jong P."/>
            <person name="Lindberg D.R."/>
            <person name="Seaver E.C."/>
            <person name="Weisblat D.A."/>
            <person name="Putnam N.H."/>
            <person name="Grigoriev I.V."/>
            <person name="Rokhsar D.S."/>
        </authorList>
    </citation>
    <scope>NUCLEOTIDE SEQUENCE</scope>
</reference>
<keyword evidence="7" id="KW-0675">Receptor</keyword>
<dbReference type="InterPro" id="IPR000276">
    <property type="entry name" value="GPCR_Rhodpsn"/>
</dbReference>
<dbReference type="InParanoid" id="T1EZY6"/>
<feature type="transmembrane region" description="Helical" evidence="9">
    <location>
        <begin position="253"/>
        <end position="275"/>
    </location>
</feature>
<gene>
    <name evidence="12" type="primary">20202136</name>
    <name evidence="11" type="ORF">HELRODRAFT_167918</name>
</gene>
<evidence type="ECO:0000256" key="2">
    <source>
        <dbReference type="ARBA" id="ARBA00022475"/>
    </source>
</evidence>
<evidence type="ECO:0000256" key="5">
    <source>
        <dbReference type="ARBA" id="ARBA00023040"/>
    </source>
</evidence>
<dbReference type="OrthoDB" id="6106139at2759"/>
<dbReference type="GO" id="GO:0004930">
    <property type="term" value="F:G protein-coupled receptor activity"/>
    <property type="evidence" value="ECO:0000318"/>
    <property type="project" value="GO_Central"/>
</dbReference>
<organism evidence="12 13">
    <name type="scientific">Helobdella robusta</name>
    <name type="common">Californian leech</name>
    <dbReference type="NCBI Taxonomy" id="6412"/>
    <lineage>
        <taxon>Eukaryota</taxon>
        <taxon>Metazoa</taxon>
        <taxon>Spiralia</taxon>
        <taxon>Lophotrochozoa</taxon>
        <taxon>Annelida</taxon>
        <taxon>Clitellata</taxon>
        <taxon>Hirudinea</taxon>
        <taxon>Rhynchobdellida</taxon>
        <taxon>Glossiphoniidae</taxon>
        <taxon>Helobdella</taxon>
    </lineage>
</organism>
<feature type="transmembrane region" description="Helical" evidence="9">
    <location>
        <begin position="91"/>
        <end position="116"/>
    </location>
</feature>
<evidence type="ECO:0000313" key="13">
    <source>
        <dbReference type="Proteomes" id="UP000015101"/>
    </source>
</evidence>
<keyword evidence="2" id="KW-1003">Cell membrane</keyword>
<sequence>MFLLEASTTANFFTFFLDSDTKSSFVNLINDVSSTEMTSTTPNNFSVIISNVHVNSSIEIPPNVLMNNSTSVDVQPSSFLARDSLYSKTSALVKCIVLFITVTTGWFGNTMTLIALKRHVSSMRKPTAAFIASLSVCTMICGLSAFIQAYWSLRLYYYETPACSVRLDLLMSIPFQQLGPVLVYFQILLLSIDRYIAIVHPFHYENWLTERHIKLMIFASVVCTFCYIPAYVFNGSSSCSVAYTDTQMSIALISDYIVVTIVIFYTYSRIMFVAFQQRKRISSEIVNNTKLAIVSTITTSLSNGNDIKPIIKKENQVPTKKQEFKAAKTVAIIVGFYFLCWTPIVLIRAVKILTKVNLSVVILYMNDVGIIFCQINICLTWLIFGITDKNMKVAFLKILHIKV</sequence>
<name>T1EZY6_HELRO</name>
<evidence type="ECO:0000313" key="11">
    <source>
        <dbReference type="EMBL" id="ESO10071.1"/>
    </source>
</evidence>
<dbReference type="Pfam" id="PF00001">
    <property type="entry name" value="7tm_1"/>
    <property type="match status" value="1"/>
</dbReference>
<dbReference type="InterPro" id="IPR050569">
    <property type="entry name" value="TAAR"/>
</dbReference>
<dbReference type="GO" id="GO:0007186">
    <property type="term" value="P:G protein-coupled receptor signaling pathway"/>
    <property type="evidence" value="ECO:0000318"/>
    <property type="project" value="GO_Central"/>
</dbReference>
<feature type="transmembrane region" description="Helical" evidence="9">
    <location>
        <begin position="362"/>
        <end position="384"/>
    </location>
</feature>
<comment type="subcellular location">
    <subcellularLocation>
        <location evidence="1">Cell membrane</location>
        <topology evidence="1">Multi-pass membrane protein</topology>
    </subcellularLocation>
</comment>
<evidence type="ECO:0000256" key="7">
    <source>
        <dbReference type="ARBA" id="ARBA00023170"/>
    </source>
</evidence>
<feature type="domain" description="G-protein coupled receptors family 1 profile" evidence="10">
    <location>
        <begin position="108"/>
        <end position="384"/>
    </location>
</feature>
<reference evidence="12" key="3">
    <citation type="submission" date="2015-06" db="UniProtKB">
        <authorList>
            <consortium name="EnsemblMetazoa"/>
        </authorList>
    </citation>
    <scope>IDENTIFICATION</scope>
</reference>
<dbReference type="SMART" id="SM01381">
    <property type="entry name" value="7TM_GPCR_Srsx"/>
    <property type="match status" value="1"/>
</dbReference>
<proteinExistence type="predicted"/>
<dbReference type="CDD" id="cd00637">
    <property type="entry name" value="7tm_classA_rhodopsin-like"/>
    <property type="match status" value="1"/>
</dbReference>
<dbReference type="HOGENOM" id="CLU_742434_0_0_1"/>
<dbReference type="AlphaFoldDB" id="T1EZY6"/>
<dbReference type="PANTHER" id="PTHR24249">
    <property type="entry name" value="HISTAMINE RECEPTOR-RELATED G-PROTEIN COUPLED RECEPTOR"/>
    <property type="match status" value="1"/>
</dbReference>
<evidence type="ECO:0000256" key="6">
    <source>
        <dbReference type="ARBA" id="ARBA00023136"/>
    </source>
</evidence>
<evidence type="ECO:0000259" key="10">
    <source>
        <dbReference type="PROSITE" id="PS50262"/>
    </source>
</evidence>
<keyword evidence="13" id="KW-1185">Reference proteome</keyword>
<feature type="transmembrane region" description="Helical" evidence="9">
    <location>
        <begin position="213"/>
        <end position="233"/>
    </location>
</feature>
<dbReference type="eggNOG" id="KOG3656">
    <property type="taxonomic scope" value="Eukaryota"/>
</dbReference>
<reference evidence="11 13" key="2">
    <citation type="journal article" date="2013" name="Nature">
        <title>Insights into bilaterian evolution from three spiralian genomes.</title>
        <authorList>
            <person name="Simakov O."/>
            <person name="Marletaz F."/>
            <person name="Cho S.J."/>
            <person name="Edsinger-Gonzales E."/>
            <person name="Havlak P."/>
            <person name="Hellsten U."/>
            <person name="Kuo D.H."/>
            <person name="Larsson T."/>
            <person name="Lv J."/>
            <person name="Arendt D."/>
            <person name="Savage R."/>
            <person name="Osoegawa K."/>
            <person name="de Jong P."/>
            <person name="Grimwood J."/>
            <person name="Chapman J.A."/>
            <person name="Shapiro H."/>
            <person name="Aerts A."/>
            <person name="Otillar R.P."/>
            <person name="Terry A.Y."/>
            <person name="Boore J.L."/>
            <person name="Grigoriev I.V."/>
            <person name="Lindberg D.R."/>
            <person name="Seaver E.C."/>
            <person name="Weisblat D.A."/>
            <person name="Putnam N.H."/>
            <person name="Rokhsar D.S."/>
        </authorList>
    </citation>
    <scope>NUCLEOTIDE SEQUENCE</scope>
</reference>
<keyword evidence="8" id="KW-0807">Transducer</keyword>
<evidence type="ECO:0000256" key="1">
    <source>
        <dbReference type="ARBA" id="ARBA00004651"/>
    </source>
</evidence>
<dbReference type="PRINTS" id="PR00237">
    <property type="entry name" value="GPCRRHODOPSN"/>
</dbReference>
<dbReference type="OMA" id="FCQINIC"/>
<dbReference type="PROSITE" id="PS50262">
    <property type="entry name" value="G_PROTEIN_RECEP_F1_2"/>
    <property type="match status" value="1"/>
</dbReference>
<evidence type="ECO:0000256" key="9">
    <source>
        <dbReference type="SAM" id="Phobius"/>
    </source>
</evidence>
<dbReference type="KEGG" id="hro:HELRODRAFT_167918"/>
<dbReference type="InterPro" id="IPR017452">
    <property type="entry name" value="GPCR_Rhodpsn_7TM"/>
</dbReference>